<evidence type="ECO:0000313" key="9">
    <source>
        <dbReference type="Proteomes" id="UP000823046"/>
    </source>
</evidence>
<evidence type="ECO:0000256" key="7">
    <source>
        <dbReference type="ARBA" id="ARBA00035179"/>
    </source>
</evidence>
<comment type="caution">
    <text evidence="8">The sequence shown here is derived from an EMBL/GenBank/DDBJ whole genome shotgun (WGS) entry which is preliminary data.</text>
</comment>
<sequence>MRSSFPFRYFSPFWNRTERYHLLGNSLSKYESTFLNSTKNPWSRLSLCRFLHLSSLFSAPKVKSSKRTADSGTSKTVSDDPTSDHVFNIYSSIKEDHSLLPDEQYPEWLWTLNKPLKTYGELTVMFIHGKGIENAQFEDYRRFRRLHNRSIIKLNNSRLKKSKRGSTKSMLSDV</sequence>
<dbReference type="EMBL" id="JADAQX010000682">
    <property type="protein sequence ID" value="KAF8819593.1"/>
    <property type="molecule type" value="Genomic_DNA"/>
</dbReference>
<comment type="subcellular location">
    <subcellularLocation>
        <location evidence="1">Mitochondrion</location>
    </subcellularLocation>
</comment>
<dbReference type="PANTHER" id="PTHR28595:SF1">
    <property type="entry name" value="LARGE RIBOSOMAL SUBUNIT PROTEIN ML54"/>
    <property type="match status" value="1"/>
</dbReference>
<keyword evidence="5" id="KW-0687">Ribonucleoprotein</keyword>
<keyword evidence="4" id="KW-0496">Mitochondrion</keyword>
<organism evidence="8 9">
    <name type="scientific">Cardiosporidium cionae</name>
    <dbReference type="NCBI Taxonomy" id="476202"/>
    <lineage>
        <taxon>Eukaryota</taxon>
        <taxon>Sar</taxon>
        <taxon>Alveolata</taxon>
        <taxon>Apicomplexa</taxon>
        <taxon>Aconoidasida</taxon>
        <taxon>Nephromycida</taxon>
        <taxon>Cardiosporidium</taxon>
    </lineage>
</organism>
<keyword evidence="2" id="KW-0809">Transit peptide</keyword>
<accession>A0ABQ7J6I8</accession>
<protein>
    <recommendedName>
        <fullName evidence="7">Large ribosomal subunit protein mL54</fullName>
    </recommendedName>
</protein>
<keyword evidence="3 8" id="KW-0689">Ribosomal protein</keyword>
<reference evidence="8 9" key="1">
    <citation type="journal article" date="2020" name="bioRxiv">
        <title>Metabolic contributions of an alphaproteobacterial endosymbiont in the apicomplexan Cardiosporidium cionae.</title>
        <authorList>
            <person name="Hunter E.S."/>
            <person name="Paight C.J."/>
            <person name="Lane C.E."/>
        </authorList>
    </citation>
    <scope>NUCLEOTIDE SEQUENCE [LARGE SCALE GENOMIC DNA]</scope>
    <source>
        <strain evidence="8">ESH_2018</strain>
    </source>
</reference>
<dbReference type="InterPro" id="IPR013870">
    <property type="entry name" value="Ribosomal_mL54"/>
</dbReference>
<evidence type="ECO:0000256" key="2">
    <source>
        <dbReference type="ARBA" id="ARBA00022946"/>
    </source>
</evidence>
<gene>
    <name evidence="8" type="ORF">IE077_000791</name>
</gene>
<dbReference type="GO" id="GO:0005840">
    <property type="term" value="C:ribosome"/>
    <property type="evidence" value="ECO:0007669"/>
    <property type="project" value="UniProtKB-KW"/>
</dbReference>
<keyword evidence="9" id="KW-1185">Reference proteome</keyword>
<evidence type="ECO:0000256" key="1">
    <source>
        <dbReference type="ARBA" id="ARBA00004173"/>
    </source>
</evidence>
<evidence type="ECO:0000256" key="4">
    <source>
        <dbReference type="ARBA" id="ARBA00023128"/>
    </source>
</evidence>
<evidence type="ECO:0000256" key="5">
    <source>
        <dbReference type="ARBA" id="ARBA00023274"/>
    </source>
</evidence>
<evidence type="ECO:0000256" key="6">
    <source>
        <dbReference type="ARBA" id="ARBA00033752"/>
    </source>
</evidence>
<dbReference type="Proteomes" id="UP000823046">
    <property type="component" value="Unassembled WGS sequence"/>
</dbReference>
<name>A0ABQ7J6I8_9APIC</name>
<comment type="similarity">
    <text evidence="6">Belongs to the mitochondrion-specific ribosomal protein mL54 family.</text>
</comment>
<evidence type="ECO:0000256" key="3">
    <source>
        <dbReference type="ARBA" id="ARBA00022980"/>
    </source>
</evidence>
<dbReference type="PANTHER" id="PTHR28595">
    <property type="entry name" value="39S RIBOSOMAL PROTEIN L54, MITOCHONDRIAL"/>
    <property type="match status" value="1"/>
</dbReference>
<proteinExistence type="inferred from homology"/>
<evidence type="ECO:0000313" key="8">
    <source>
        <dbReference type="EMBL" id="KAF8819593.1"/>
    </source>
</evidence>
<dbReference type="Pfam" id="PF08561">
    <property type="entry name" value="Ribosomal_L37"/>
    <property type="match status" value="1"/>
</dbReference>